<reference evidence="1" key="1">
    <citation type="journal article" date="2020" name="Nature">
        <title>Giant virus diversity and host interactions through global metagenomics.</title>
        <authorList>
            <person name="Schulz F."/>
            <person name="Roux S."/>
            <person name="Paez-Espino D."/>
            <person name="Jungbluth S."/>
            <person name="Walsh D.A."/>
            <person name="Denef V.J."/>
            <person name="McMahon K.D."/>
            <person name="Konstantinidis K.T."/>
            <person name="Eloe-Fadrosh E.A."/>
            <person name="Kyrpides N.C."/>
            <person name="Woyke T."/>
        </authorList>
    </citation>
    <scope>NUCLEOTIDE SEQUENCE</scope>
    <source>
        <strain evidence="1">GVMAG-S-1062768-28</strain>
    </source>
</reference>
<evidence type="ECO:0000313" key="1">
    <source>
        <dbReference type="EMBL" id="QHU07975.1"/>
    </source>
</evidence>
<dbReference type="AlphaFoldDB" id="A0A6C0JQD1"/>
<accession>A0A6C0JQD1</accession>
<sequence>MSWHVALDSDNNVYPVLKTENNTLKIPFVDESVYYSIDEENLVITKTVSTADGLQTTPWKKLIGFSKMTCIPDMDRILSQRKGLIGKSFTYNDQPFQIVFLKRENETYSLFSITDKDKNHSELLVKDKGFFIGIGEEWISIPQIE</sequence>
<protein>
    <submittedName>
        <fullName evidence="1">Uncharacterized protein</fullName>
    </submittedName>
</protein>
<organism evidence="1">
    <name type="scientific">viral metagenome</name>
    <dbReference type="NCBI Taxonomy" id="1070528"/>
    <lineage>
        <taxon>unclassified sequences</taxon>
        <taxon>metagenomes</taxon>
        <taxon>organismal metagenomes</taxon>
    </lineage>
</organism>
<dbReference type="EMBL" id="MN740694">
    <property type="protein sequence ID" value="QHU07975.1"/>
    <property type="molecule type" value="Genomic_DNA"/>
</dbReference>
<proteinExistence type="predicted"/>
<name>A0A6C0JQD1_9ZZZZ</name>